<keyword evidence="2" id="KW-1185">Reference proteome</keyword>
<name>A0A0H3FM29_KLEAK</name>
<dbReference type="AlphaFoldDB" id="A0A0H3FM29"/>
<evidence type="ECO:0000313" key="2">
    <source>
        <dbReference type="Proteomes" id="UP000008881"/>
    </source>
</evidence>
<dbReference type="EMBL" id="CP002824">
    <property type="protein sequence ID" value="AEG95475.1"/>
    <property type="molecule type" value="Genomic_DNA"/>
</dbReference>
<dbReference type="RefSeq" id="WP_015703401.1">
    <property type="nucleotide sequence ID" value="NC_015663.1"/>
</dbReference>
<dbReference type="Proteomes" id="UP000008881">
    <property type="component" value="Chromosome"/>
</dbReference>
<reference evidence="1 2" key="1">
    <citation type="journal article" date="2012" name="J. Bacteriol.">
        <title>Complete genome sequence of Enterobacter aerogenes KCTC 2190.</title>
        <authorList>
            <person name="Shin S.H."/>
            <person name="Kim S."/>
            <person name="Kim J.Y."/>
            <person name="Lee S."/>
            <person name="Um Y."/>
            <person name="Oh M.K."/>
            <person name="Kim Y.R."/>
            <person name="Lee J."/>
            <person name="Yang K.S."/>
        </authorList>
    </citation>
    <scope>NUCLEOTIDE SEQUENCE [LARGE SCALE GENOMIC DNA]</scope>
    <source>
        <strain evidence="1 2">KCTC 2190</strain>
    </source>
</reference>
<organism evidence="1 2">
    <name type="scientific">Klebsiella aerogenes (strain ATCC 13048 / DSM 30053 / CCUG 1429 / JCM 1235 / KCTC 2190 / NBRC 13534 / NCIMB 10102 / NCTC 10006 / CDC 819-56)</name>
    <name type="common">Enterobacter aerogenes</name>
    <dbReference type="NCBI Taxonomy" id="1028307"/>
    <lineage>
        <taxon>Bacteria</taxon>
        <taxon>Pseudomonadati</taxon>
        <taxon>Pseudomonadota</taxon>
        <taxon>Gammaproteobacteria</taxon>
        <taxon>Enterobacterales</taxon>
        <taxon>Enterobacteriaceae</taxon>
        <taxon>Klebsiella/Raoultella group</taxon>
        <taxon>Klebsiella</taxon>
    </lineage>
</organism>
<gene>
    <name evidence="1" type="ordered locus">EAE_02700</name>
</gene>
<dbReference type="GeneID" id="93313669"/>
<dbReference type="PATRIC" id="fig|1028307.3.peg.539"/>
<sequence length="308" mass="36947">MNRYVEVRSIREGVYILWRLGNTEKARQFASGGQRDLIRCNGAINRIIEQALTEKNNNPSIIRRVIRLQEKYEQQRINENIASWVNHDKNACIYFWLYLFTRFTHSSISVEDIRRIIRNDNDRHNYRLYRDALPLQIPDTAEQCFMAGLYILDLLPLPPEVIRNEVDKIRKGYYRVKDSLRDDFAWIADADQGNVEWVWEQLKKHRDFLKDTNLTEFSQHLLSQLIPFLYYLWDERSDTKQLFLNTLRKRYANMKHRKKVADKAPVNIRISKNAKDTLVKLEKRFNRNRADVIESLIERAWAEMNQKN</sequence>
<protein>
    <submittedName>
        <fullName evidence="1">Uncharacterized protein</fullName>
    </submittedName>
</protein>
<proteinExistence type="predicted"/>
<accession>A0A0H3FM29</accession>
<dbReference type="eggNOG" id="ENOG502ZNTE">
    <property type="taxonomic scope" value="Bacteria"/>
</dbReference>
<evidence type="ECO:0000313" key="1">
    <source>
        <dbReference type="EMBL" id="AEG95475.1"/>
    </source>
</evidence>
<dbReference type="KEGG" id="eae:EAE_02700"/>
<dbReference type="HOGENOM" id="CLU_902355_0_0_6"/>
<dbReference type="OrthoDB" id="6623063at2"/>